<feature type="region of interest" description="Disordered" evidence="9">
    <location>
        <begin position="1"/>
        <end position="35"/>
    </location>
</feature>
<evidence type="ECO:0000256" key="4">
    <source>
        <dbReference type="ARBA" id="ARBA00022660"/>
    </source>
</evidence>
<evidence type="ECO:0000256" key="7">
    <source>
        <dbReference type="ARBA" id="ARBA00023128"/>
    </source>
</evidence>
<evidence type="ECO:0000313" key="11">
    <source>
        <dbReference type="Proteomes" id="UP000322000"/>
    </source>
</evidence>
<evidence type="ECO:0000259" key="10">
    <source>
        <dbReference type="Pfam" id="PF02320"/>
    </source>
</evidence>
<dbReference type="GO" id="GO:0005743">
    <property type="term" value="C:mitochondrial inner membrane"/>
    <property type="evidence" value="ECO:0007669"/>
    <property type="project" value="UniProtKB-SubCell"/>
</dbReference>
<keyword evidence="4" id="KW-0679">Respiratory chain</keyword>
<gene>
    <name evidence="12" type="primary">LOC113495362</name>
</gene>
<dbReference type="KEGG" id="tnl:113495362"/>
<feature type="domain" description="Ubiquinol-cytochrome C reductase hinge" evidence="10">
    <location>
        <begin position="51"/>
        <end position="96"/>
    </location>
</feature>
<dbReference type="InterPro" id="IPR023184">
    <property type="entry name" value="Ubol_cytC_Rdtase_hinge_dom"/>
</dbReference>
<evidence type="ECO:0000256" key="8">
    <source>
        <dbReference type="ARBA" id="ARBA00023136"/>
    </source>
</evidence>
<sequence length="97" mass="10792">MAAKSKGPPAKAKDPLPDGDIDLKMFDPESKDPLTSQRGICLEKDCSVRVFFLALRECTQRVTAKKKFTKETCEPEVIELMEALDKCVADKAFVKLS</sequence>
<keyword evidence="7" id="KW-0496">Mitochondrion</keyword>
<dbReference type="OrthoDB" id="405848at2759"/>
<organism evidence="11 12">
    <name type="scientific">Trichoplusia ni</name>
    <name type="common">Cabbage looper</name>
    <dbReference type="NCBI Taxonomy" id="7111"/>
    <lineage>
        <taxon>Eukaryota</taxon>
        <taxon>Metazoa</taxon>
        <taxon>Ecdysozoa</taxon>
        <taxon>Arthropoda</taxon>
        <taxon>Hexapoda</taxon>
        <taxon>Insecta</taxon>
        <taxon>Pterygota</taxon>
        <taxon>Neoptera</taxon>
        <taxon>Endopterygota</taxon>
        <taxon>Lepidoptera</taxon>
        <taxon>Glossata</taxon>
        <taxon>Ditrysia</taxon>
        <taxon>Noctuoidea</taxon>
        <taxon>Noctuidae</taxon>
        <taxon>Plusiinae</taxon>
        <taxon>Trichoplusia</taxon>
    </lineage>
</organism>
<keyword evidence="3" id="KW-0813">Transport</keyword>
<keyword evidence="6" id="KW-0249">Electron transport</keyword>
<evidence type="ECO:0000256" key="1">
    <source>
        <dbReference type="ARBA" id="ARBA00004273"/>
    </source>
</evidence>
<keyword evidence="11" id="KW-1185">Reference proteome</keyword>
<evidence type="ECO:0000256" key="2">
    <source>
        <dbReference type="ARBA" id="ARBA00006498"/>
    </source>
</evidence>
<keyword evidence="8" id="KW-0472">Membrane</keyword>
<evidence type="ECO:0000256" key="5">
    <source>
        <dbReference type="ARBA" id="ARBA00022792"/>
    </source>
</evidence>
<comment type="similarity">
    <text evidence="2">Belongs to the UQCRH/QCR6 family.</text>
</comment>
<name>A0A7E5VNK0_TRINI</name>
<evidence type="ECO:0000313" key="12">
    <source>
        <dbReference type="RefSeq" id="XP_026729857.1"/>
    </source>
</evidence>
<reference evidence="12" key="1">
    <citation type="submission" date="2025-08" db="UniProtKB">
        <authorList>
            <consortium name="RefSeq"/>
        </authorList>
    </citation>
    <scope>IDENTIFICATION</scope>
</reference>
<comment type="subcellular location">
    <subcellularLocation>
        <location evidence="1">Mitochondrion inner membrane</location>
    </subcellularLocation>
</comment>
<accession>A0A7E5VNK0</accession>
<dbReference type="InParanoid" id="A0A7E5VNK0"/>
<feature type="compositionally biased region" description="Basic and acidic residues" evidence="9">
    <location>
        <begin position="11"/>
        <end position="32"/>
    </location>
</feature>
<feature type="compositionally biased region" description="Low complexity" evidence="9">
    <location>
        <begin position="1"/>
        <end position="10"/>
    </location>
</feature>
<dbReference type="InterPro" id="IPR036811">
    <property type="entry name" value="Ubol_cytC_Rdtase_hinge_dom_sf"/>
</dbReference>
<dbReference type="RefSeq" id="XP_026729857.1">
    <property type="nucleotide sequence ID" value="XM_026874056.1"/>
</dbReference>
<dbReference type="Proteomes" id="UP000322000">
    <property type="component" value="Chromosome 6"/>
</dbReference>
<evidence type="ECO:0000256" key="9">
    <source>
        <dbReference type="SAM" id="MobiDB-lite"/>
    </source>
</evidence>
<dbReference type="Gene3D" id="1.10.287.20">
    <property type="entry name" value="Ubiquinol-cytochrome C reductase hinge domain"/>
    <property type="match status" value="1"/>
</dbReference>
<protein>
    <submittedName>
        <fullName evidence="12">Uncharacterized protein LOC113495362</fullName>
    </submittedName>
</protein>
<proteinExistence type="inferred from homology"/>
<dbReference type="AlphaFoldDB" id="A0A7E5VNK0"/>
<dbReference type="GeneID" id="113495362"/>
<evidence type="ECO:0000256" key="6">
    <source>
        <dbReference type="ARBA" id="ARBA00022982"/>
    </source>
</evidence>
<keyword evidence="5" id="KW-0999">Mitochondrion inner membrane</keyword>
<evidence type="ECO:0000256" key="3">
    <source>
        <dbReference type="ARBA" id="ARBA00022448"/>
    </source>
</evidence>
<dbReference type="SUPFAM" id="SSF81531">
    <property type="entry name" value="Non-heme 11 kDa protein of cytochrome bc1 complex (Ubiquinol-cytochrome c reductase)"/>
    <property type="match status" value="1"/>
</dbReference>
<dbReference type="Pfam" id="PF02320">
    <property type="entry name" value="UCR_hinge"/>
    <property type="match status" value="1"/>
</dbReference>